<organism evidence="3 4">
    <name type="scientific">Popillia japonica</name>
    <name type="common">Japanese beetle</name>
    <dbReference type="NCBI Taxonomy" id="7064"/>
    <lineage>
        <taxon>Eukaryota</taxon>
        <taxon>Metazoa</taxon>
        <taxon>Ecdysozoa</taxon>
        <taxon>Arthropoda</taxon>
        <taxon>Hexapoda</taxon>
        <taxon>Insecta</taxon>
        <taxon>Pterygota</taxon>
        <taxon>Neoptera</taxon>
        <taxon>Endopterygota</taxon>
        <taxon>Coleoptera</taxon>
        <taxon>Polyphaga</taxon>
        <taxon>Scarabaeiformia</taxon>
        <taxon>Scarabaeidae</taxon>
        <taxon>Rutelinae</taxon>
        <taxon>Popillia</taxon>
    </lineage>
</organism>
<evidence type="ECO:0000313" key="3">
    <source>
        <dbReference type="EMBL" id="KAK9693478.1"/>
    </source>
</evidence>
<dbReference type="InterPro" id="IPR036691">
    <property type="entry name" value="Endo/exonu/phosph_ase_sf"/>
</dbReference>
<keyword evidence="1" id="KW-0863">Zinc-finger</keyword>
<dbReference type="GO" id="GO:0003676">
    <property type="term" value="F:nucleic acid binding"/>
    <property type="evidence" value="ECO:0007669"/>
    <property type="project" value="InterPro"/>
</dbReference>
<dbReference type="Gene3D" id="4.10.60.10">
    <property type="entry name" value="Zinc finger, CCHC-type"/>
    <property type="match status" value="1"/>
</dbReference>
<dbReference type="EMBL" id="JASPKY010000541">
    <property type="protein sequence ID" value="KAK9693478.1"/>
    <property type="molecule type" value="Genomic_DNA"/>
</dbReference>
<dbReference type="Proteomes" id="UP001458880">
    <property type="component" value="Unassembled WGS sequence"/>
</dbReference>
<keyword evidence="3" id="KW-0540">Nuclease</keyword>
<keyword evidence="3" id="KW-0378">Hydrolase</keyword>
<dbReference type="GO" id="GO:0008270">
    <property type="term" value="F:zinc ion binding"/>
    <property type="evidence" value="ECO:0007669"/>
    <property type="project" value="UniProtKB-KW"/>
</dbReference>
<gene>
    <name evidence="3" type="ORF">QE152_g34173</name>
</gene>
<keyword evidence="4" id="KW-1185">Reference proteome</keyword>
<dbReference type="PROSITE" id="PS50158">
    <property type="entry name" value="ZF_CCHC"/>
    <property type="match status" value="2"/>
</dbReference>
<accession>A0AAW1IUU7</accession>
<keyword evidence="1" id="KW-0862">Zinc</keyword>
<keyword evidence="3" id="KW-0255">Endonuclease</keyword>
<feature type="domain" description="CCHC-type" evidence="2">
    <location>
        <begin position="204"/>
        <end position="218"/>
    </location>
</feature>
<feature type="domain" description="CCHC-type" evidence="2">
    <location>
        <begin position="177"/>
        <end position="191"/>
    </location>
</feature>
<name>A0AAW1IUU7_POPJA</name>
<dbReference type="InterPro" id="IPR005135">
    <property type="entry name" value="Endo/exonuclease/phosphatase"/>
</dbReference>
<protein>
    <submittedName>
        <fullName evidence="3">Endonuclease-reverse transcriptase</fullName>
    </submittedName>
</protein>
<dbReference type="GO" id="GO:0004519">
    <property type="term" value="F:endonuclease activity"/>
    <property type="evidence" value="ECO:0007669"/>
    <property type="project" value="UniProtKB-KW"/>
</dbReference>
<dbReference type="AlphaFoldDB" id="A0AAW1IUU7"/>
<evidence type="ECO:0000256" key="1">
    <source>
        <dbReference type="PROSITE-ProRule" id="PRU00047"/>
    </source>
</evidence>
<dbReference type="SUPFAM" id="SSF57756">
    <property type="entry name" value="Retrovirus zinc finger-like domains"/>
    <property type="match status" value="1"/>
</dbReference>
<sequence>MIAQGQRSEPLKRKKKEESVVMVKAEGKSFVDIVKTLKEKVDIDQIGVKVRKLQKTGKGDLRVMVEGSEEMATKLHKEIQRKIEDVQVTTRKLGTTTIFILGIDPSTKEQEVRQAVATEIKVSESDIQIRALKKDKFGDQTVIAEVPRDQAAPLIKSRKIRIGWTDCGVRERMDIDRCFRCLEYGHKTRSCTAEIDRSNDCIDRCFRCLEYGHKTRSCTAEIDRSNDCIKCGEKGHKGPGVPTPTFMGLKILQTNLGRGRAAHDLAYATAKQKGVELLIVCEPNKTITKSSEWIKDERGDVAVLFINKTLSVTGTNVDMEEYVEKVDEIANHMRSSKREAVLAGDINAKSHLWESPTRDKKGDHWAEWIAELGLVCHNTGGRPTFVRGEANSFIDVTLSTPKMASLEGKQTRS</sequence>
<dbReference type="Pfam" id="PF14529">
    <property type="entry name" value="Exo_endo_phos_2"/>
    <property type="match status" value="1"/>
</dbReference>
<evidence type="ECO:0000259" key="2">
    <source>
        <dbReference type="PROSITE" id="PS50158"/>
    </source>
</evidence>
<dbReference type="Gene3D" id="3.60.10.10">
    <property type="entry name" value="Endonuclease/exonuclease/phosphatase"/>
    <property type="match status" value="1"/>
</dbReference>
<evidence type="ECO:0000313" key="4">
    <source>
        <dbReference type="Proteomes" id="UP001458880"/>
    </source>
</evidence>
<dbReference type="SMART" id="SM00343">
    <property type="entry name" value="ZnF_C2HC"/>
    <property type="match status" value="3"/>
</dbReference>
<dbReference type="SUPFAM" id="SSF56219">
    <property type="entry name" value="DNase I-like"/>
    <property type="match status" value="1"/>
</dbReference>
<reference evidence="3 4" key="1">
    <citation type="journal article" date="2024" name="BMC Genomics">
        <title>De novo assembly and annotation of Popillia japonica's genome with initial clues to its potential as an invasive pest.</title>
        <authorList>
            <person name="Cucini C."/>
            <person name="Boschi S."/>
            <person name="Funari R."/>
            <person name="Cardaioli E."/>
            <person name="Iannotti N."/>
            <person name="Marturano G."/>
            <person name="Paoli F."/>
            <person name="Bruttini M."/>
            <person name="Carapelli A."/>
            <person name="Frati F."/>
            <person name="Nardi F."/>
        </authorList>
    </citation>
    <scope>NUCLEOTIDE SEQUENCE [LARGE SCALE GENOMIC DNA]</scope>
    <source>
        <strain evidence="3">DMR45628</strain>
    </source>
</reference>
<comment type="caution">
    <text evidence="3">The sequence shown here is derived from an EMBL/GenBank/DDBJ whole genome shotgun (WGS) entry which is preliminary data.</text>
</comment>
<proteinExistence type="predicted"/>
<dbReference type="InterPro" id="IPR036875">
    <property type="entry name" value="Znf_CCHC_sf"/>
</dbReference>
<dbReference type="InterPro" id="IPR001878">
    <property type="entry name" value="Znf_CCHC"/>
</dbReference>
<keyword evidence="1" id="KW-0479">Metal-binding</keyword>